<feature type="region of interest" description="Disordered" evidence="10">
    <location>
        <begin position="181"/>
        <end position="202"/>
    </location>
</feature>
<keyword evidence="3 9" id="KW-0808">Transferase</keyword>
<dbReference type="EMBL" id="WHUW01000004">
    <property type="protein sequence ID" value="KAF8447425.1"/>
    <property type="molecule type" value="Genomic_DNA"/>
</dbReference>
<dbReference type="NCBIfam" id="TIGR00308">
    <property type="entry name" value="TRM1"/>
    <property type="match status" value="1"/>
</dbReference>
<dbReference type="FunFam" id="3.30.56.70:FF:000001">
    <property type="entry name" value="tRNA (guanine(26)-N(2))-dimethyltransferase"/>
    <property type="match status" value="1"/>
</dbReference>
<organism evidence="11 12">
    <name type="scientific">Boletus edulis BED1</name>
    <dbReference type="NCBI Taxonomy" id="1328754"/>
    <lineage>
        <taxon>Eukaryota</taxon>
        <taxon>Fungi</taxon>
        <taxon>Dikarya</taxon>
        <taxon>Basidiomycota</taxon>
        <taxon>Agaricomycotina</taxon>
        <taxon>Agaricomycetes</taxon>
        <taxon>Agaricomycetidae</taxon>
        <taxon>Boletales</taxon>
        <taxon>Boletineae</taxon>
        <taxon>Boletaceae</taxon>
        <taxon>Boletoideae</taxon>
        <taxon>Boletus</taxon>
    </lineage>
</organism>
<dbReference type="GO" id="GO:0002940">
    <property type="term" value="P:tRNA N2-guanine methylation"/>
    <property type="evidence" value="ECO:0007669"/>
    <property type="project" value="TreeGrafter"/>
</dbReference>
<evidence type="ECO:0000256" key="2">
    <source>
        <dbReference type="ARBA" id="ARBA00022603"/>
    </source>
</evidence>
<name>A0AAD4C2R0_BOLED</name>
<feature type="region of interest" description="Disordered" evidence="10">
    <location>
        <begin position="70"/>
        <end position="113"/>
    </location>
</feature>
<keyword evidence="5 9" id="KW-0819">tRNA processing</keyword>
<evidence type="ECO:0000256" key="3">
    <source>
        <dbReference type="ARBA" id="ARBA00022679"/>
    </source>
</evidence>
<reference evidence="11" key="1">
    <citation type="submission" date="2019-10" db="EMBL/GenBank/DDBJ databases">
        <authorList>
            <consortium name="DOE Joint Genome Institute"/>
            <person name="Kuo A."/>
            <person name="Miyauchi S."/>
            <person name="Kiss E."/>
            <person name="Drula E."/>
            <person name="Kohler A."/>
            <person name="Sanchez-Garcia M."/>
            <person name="Andreopoulos B."/>
            <person name="Barry K.W."/>
            <person name="Bonito G."/>
            <person name="Buee M."/>
            <person name="Carver A."/>
            <person name="Chen C."/>
            <person name="Cichocki N."/>
            <person name="Clum A."/>
            <person name="Culley D."/>
            <person name="Crous P.W."/>
            <person name="Fauchery L."/>
            <person name="Girlanda M."/>
            <person name="Hayes R."/>
            <person name="Keri Z."/>
            <person name="LaButti K."/>
            <person name="Lipzen A."/>
            <person name="Lombard V."/>
            <person name="Magnuson J."/>
            <person name="Maillard F."/>
            <person name="Morin E."/>
            <person name="Murat C."/>
            <person name="Nolan M."/>
            <person name="Ohm R."/>
            <person name="Pangilinan J."/>
            <person name="Pereira M."/>
            <person name="Perotto S."/>
            <person name="Peter M."/>
            <person name="Riley R."/>
            <person name="Sitrit Y."/>
            <person name="Stielow B."/>
            <person name="Szollosi G."/>
            <person name="Zifcakova L."/>
            <person name="Stursova M."/>
            <person name="Spatafora J.W."/>
            <person name="Tedersoo L."/>
            <person name="Vaario L.-M."/>
            <person name="Yamada A."/>
            <person name="Yan M."/>
            <person name="Wang P."/>
            <person name="Xu J."/>
            <person name="Bruns T."/>
            <person name="Baldrian P."/>
            <person name="Vilgalys R."/>
            <person name="Henrissat B."/>
            <person name="Grigoriev I.V."/>
            <person name="Hibbett D."/>
            <person name="Nagy L.G."/>
            <person name="Martin F.M."/>
        </authorList>
    </citation>
    <scope>NUCLEOTIDE SEQUENCE</scope>
    <source>
        <strain evidence="11">BED1</strain>
    </source>
</reference>
<dbReference type="PANTHER" id="PTHR10631">
    <property type="entry name" value="N 2 ,N 2 -DIMETHYLGUANOSINE TRNA METHYLTRANSFERASE"/>
    <property type="match status" value="1"/>
</dbReference>
<keyword evidence="4 9" id="KW-0949">S-adenosyl-L-methionine</keyword>
<dbReference type="PROSITE" id="PS51626">
    <property type="entry name" value="SAM_MT_TRM1"/>
    <property type="match status" value="1"/>
</dbReference>
<protein>
    <recommendedName>
        <fullName evidence="7 9">tRNA (guanine(26)-N(2))-dimethyltransferase</fullName>
        <ecNumber evidence="7 9">2.1.1.216</ecNumber>
    </recommendedName>
</protein>
<keyword evidence="12" id="KW-1185">Reference proteome</keyword>
<feature type="compositionally biased region" description="Basic and acidic residues" evidence="10">
    <location>
        <begin position="1"/>
        <end position="14"/>
    </location>
</feature>
<feature type="compositionally biased region" description="Basic and acidic residues" evidence="10">
    <location>
        <begin position="70"/>
        <end position="103"/>
    </location>
</feature>
<feature type="region of interest" description="Disordered" evidence="10">
    <location>
        <begin position="1"/>
        <end position="20"/>
    </location>
</feature>
<feature type="compositionally biased region" description="Acidic residues" evidence="10">
    <location>
        <begin position="578"/>
        <end position="587"/>
    </location>
</feature>
<proteinExistence type="inferred from homology"/>
<dbReference type="GO" id="GO:0000049">
    <property type="term" value="F:tRNA binding"/>
    <property type="evidence" value="ECO:0007669"/>
    <property type="project" value="UniProtKB-UniRule"/>
</dbReference>
<feature type="region of interest" description="Disordered" evidence="10">
    <location>
        <begin position="553"/>
        <end position="587"/>
    </location>
</feature>
<dbReference type="GO" id="GO:0160104">
    <property type="term" value="F:tRNA (guanine(26)-N2)-dimethyltransferase activity"/>
    <property type="evidence" value="ECO:0007669"/>
    <property type="project" value="UniProtKB-UniRule"/>
</dbReference>
<evidence type="ECO:0000256" key="6">
    <source>
        <dbReference type="ARBA" id="ARBA00022884"/>
    </source>
</evidence>
<dbReference type="FunFam" id="3.40.50.150:FF:000450">
    <property type="entry name" value="N2,N2-dimethylguanosine tRNA methyltransferase, putative"/>
    <property type="match status" value="1"/>
</dbReference>
<evidence type="ECO:0000256" key="7">
    <source>
        <dbReference type="ARBA" id="ARBA00039099"/>
    </source>
</evidence>
<dbReference type="InterPro" id="IPR042296">
    <property type="entry name" value="tRNA_met_Trm1_C"/>
</dbReference>
<dbReference type="GO" id="GO:0005634">
    <property type="term" value="C:nucleus"/>
    <property type="evidence" value="ECO:0007669"/>
    <property type="project" value="TreeGrafter"/>
</dbReference>
<evidence type="ECO:0000256" key="9">
    <source>
        <dbReference type="PROSITE-ProRule" id="PRU00958"/>
    </source>
</evidence>
<dbReference type="Pfam" id="PF02005">
    <property type="entry name" value="TRM"/>
    <property type="match status" value="1"/>
</dbReference>
<dbReference type="EC" id="2.1.1.216" evidence="7 9"/>
<gene>
    <name evidence="11" type="ORF">L210DRAFT_2796187</name>
</gene>
<reference evidence="11" key="2">
    <citation type="journal article" date="2020" name="Nat. Commun.">
        <title>Large-scale genome sequencing of mycorrhizal fungi provides insights into the early evolution of symbiotic traits.</title>
        <authorList>
            <person name="Miyauchi S."/>
            <person name="Kiss E."/>
            <person name="Kuo A."/>
            <person name="Drula E."/>
            <person name="Kohler A."/>
            <person name="Sanchez-Garcia M."/>
            <person name="Morin E."/>
            <person name="Andreopoulos B."/>
            <person name="Barry K.W."/>
            <person name="Bonito G."/>
            <person name="Buee M."/>
            <person name="Carver A."/>
            <person name="Chen C."/>
            <person name="Cichocki N."/>
            <person name="Clum A."/>
            <person name="Culley D."/>
            <person name="Crous P.W."/>
            <person name="Fauchery L."/>
            <person name="Girlanda M."/>
            <person name="Hayes R.D."/>
            <person name="Keri Z."/>
            <person name="LaButti K."/>
            <person name="Lipzen A."/>
            <person name="Lombard V."/>
            <person name="Magnuson J."/>
            <person name="Maillard F."/>
            <person name="Murat C."/>
            <person name="Nolan M."/>
            <person name="Ohm R.A."/>
            <person name="Pangilinan J."/>
            <person name="Pereira M.F."/>
            <person name="Perotto S."/>
            <person name="Peter M."/>
            <person name="Pfister S."/>
            <person name="Riley R."/>
            <person name="Sitrit Y."/>
            <person name="Stielow J.B."/>
            <person name="Szollosi G."/>
            <person name="Zifcakova L."/>
            <person name="Stursova M."/>
            <person name="Spatafora J.W."/>
            <person name="Tedersoo L."/>
            <person name="Vaario L.M."/>
            <person name="Yamada A."/>
            <person name="Yan M."/>
            <person name="Wang P."/>
            <person name="Xu J."/>
            <person name="Bruns T."/>
            <person name="Baldrian P."/>
            <person name="Vilgalys R."/>
            <person name="Dunand C."/>
            <person name="Henrissat B."/>
            <person name="Grigoriev I.V."/>
            <person name="Hibbett D."/>
            <person name="Nagy L.G."/>
            <person name="Martin F.M."/>
        </authorList>
    </citation>
    <scope>NUCLEOTIDE SEQUENCE</scope>
    <source>
        <strain evidence="11">BED1</strain>
    </source>
</reference>
<keyword evidence="1 9" id="KW-0820">tRNA-binding</keyword>
<evidence type="ECO:0000256" key="4">
    <source>
        <dbReference type="ARBA" id="ARBA00022691"/>
    </source>
</evidence>
<accession>A0AAD4C2R0</accession>
<sequence>MADTSKAEVSKEPEGPPILVPDGFSLYTENNAHILISSKDEAFLNPVQEFNRDMSVACIRVWSEEVDREKEDKFRKAEERRAKRLEQAAWEKPEAQGEEETSHSADTAGDASTMDLDTVENTVKQRVYHPHKFVLLEALSATGLRSIRYAKEIPLVRFVIANDLSPSATAAMKRNVEINDLGSSEEETTASDGQRTVKSNPGKVRVHEDDACALMYNHRTEKTRVDVVDLDPYGTAAPFIDAAVQAINSGGLLCVTCTDMSVLATTNYSEKCFSNYGGMPVKAEFTHEAALRLVLNTISTSASRYGRYIEPLLSLSIDFYVRIFVRIHAAPVEVKRAASKTSIYYVCCGCASFHEQKFGRVVERTNEQSGAVNLQYKTAAGPPVNSACPECGYTMHVAGPMWSGPLHNSGFVAKVVEHVDRNANNYGTSTRMKGMLTVAQEELDVPFYFTPGKVAGTFHCSTPALGDVASALLNAGYKVSRSHALPGSLKTTASRDIVHDVFRAWAQRHPVRMDRISETAPAAKLLSKEIKTPIDFTKHPESVTRTTDVRIVRYQQNPAPNWGPGSRAGGKRKRAQSDEGDSDDDGR</sequence>
<comment type="similarity">
    <text evidence="9">Belongs to the class I-like SAM-binding methyltransferase superfamily. Trm1 family.</text>
</comment>
<dbReference type="PANTHER" id="PTHR10631:SF3">
    <property type="entry name" value="TRNA (GUANINE(26)-N(2))-DIMETHYLTRANSFERASE"/>
    <property type="match status" value="1"/>
</dbReference>
<evidence type="ECO:0000256" key="8">
    <source>
        <dbReference type="ARBA" id="ARBA00051897"/>
    </source>
</evidence>
<dbReference type="InterPro" id="IPR029063">
    <property type="entry name" value="SAM-dependent_MTases_sf"/>
</dbReference>
<evidence type="ECO:0000256" key="1">
    <source>
        <dbReference type="ARBA" id="ARBA00022555"/>
    </source>
</evidence>
<dbReference type="Proteomes" id="UP001194468">
    <property type="component" value="Unassembled WGS sequence"/>
</dbReference>
<dbReference type="SUPFAM" id="SSF53335">
    <property type="entry name" value="S-adenosyl-L-methionine-dependent methyltransferases"/>
    <property type="match status" value="1"/>
</dbReference>
<keyword evidence="6 9" id="KW-0694">RNA-binding</keyword>
<dbReference type="AlphaFoldDB" id="A0AAD4C2R0"/>
<evidence type="ECO:0000256" key="5">
    <source>
        <dbReference type="ARBA" id="ARBA00022694"/>
    </source>
</evidence>
<evidence type="ECO:0000313" key="11">
    <source>
        <dbReference type="EMBL" id="KAF8447425.1"/>
    </source>
</evidence>
<feature type="compositionally biased region" description="Polar residues" evidence="10">
    <location>
        <begin position="190"/>
        <end position="199"/>
    </location>
</feature>
<keyword evidence="2 9" id="KW-0489">Methyltransferase</keyword>
<comment type="caution">
    <text evidence="11">The sequence shown here is derived from an EMBL/GenBank/DDBJ whole genome shotgun (WGS) entry which is preliminary data.</text>
</comment>
<dbReference type="InterPro" id="IPR002905">
    <property type="entry name" value="Trm1"/>
</dbReference>
<evidence type="ECO:0000256" key="10">
    <source>
        <dbReference type="SAM" id="MobiDB-lite"/>
    </source>
</evidence>
<evidence type="ECO:0000313" key="12">
    <source>
        <dbReference type="Proteomes" id="UP001194468"/>
    </source>
</evidence>
<comment type="catalytic activity">
    <reaction evidence="8 9">
        <text>guanosine(26) in tRNA + 2 S-adenosyl-L-methionine = N(2)-dimethylguanosine(26) in tRNA + 2 S-adenosyl-L-homocysteine + 2 H(+)</text>
        <dbReference type="Rhea" id="RHEA:43140"/>
        <dbReference type="Rhea" id="RHEA-COMP:10359"/>
        <dbReference type="Rhea" id="RHEA-COMP:10360"/>
        <dbReference type="ChEBI" id="CHEBI:15378"/>
        <dbReference type="ChEBI" id="CHEBI:57856"/>
        <dbReference type="ChEBI" id="CHEBI:59789"/>
        <dbReference type="ChEBI" id="CHEBI:74269"/>
        <dbReference type="ChEBI" id="CHEBI:74513"/>
        <dbReference type="EC" id="2.1.1.216"/>
    </reaction>
</comment>
<dbReference type="Gene3D" id="3.40.50.150">
    <property type="entry name" value="Vaccinia Virus protein VP39"/>
    <property type="match status" value="1"/>
</dbReference>
<dbReference type="Gene3D" id="3.30.56.70">
    <property type="entry name" value="N2,N2-dimethylguanosine tRNA methyltransferase, C-terminal domain"/>
    <property type="match status" value="1"/>
</dbReference>